<evidence type="ECO:0008006" key="4">
    <source>
        <dbReference type="Google" id="ProtNLM"/>
    </source>
</evidence>
<evidence type="ECO:0000313" key="3">
    <source>
        <dbReference type="Proteomes" id="UP000009223"/>
    </source>
</evidence>
<evidence type="ECO:0000313" key="2">
    <source>
        <dbReference type="EMBL" id="AEF83949.1"/>
    </source>
</evidence>
<reference evidence="2 3" key="2">
    <citation type="journal article" date="2011" name="ISME J.">
        <title>RNA-seq reveals cooperative metabolic interactions between two termite-gut spirochete species in co-culture.</title>
        <authorList>
            <person name="Rosenthal A.Z."/>
            <person name="Matson E.G."/>
            <person name="Eldar A."/>
            <person name="Leadbetter J.R."/>
        </authorList>
    </citation>
    <scope>NUCLEOTIDE SEQUENCE [LARGE SCALE GENOMIC DNA]</scope>
    <source>
        <strain evidence="3">ATCC BAA-887 / DSM 12427 / ZAS-2</strain>
    </source>
</reference>
<feature type="transmembrane region" description="Helical" evidence="1">
    <location>
        <begin position="20"/>
        <end position="47"/>
    </location>
</feature>
<gene>
    <name evidence="2" type="ordered locus">TREPR_0778</name>
</gene>
<evidence type="ECO:0000256" key="1">
    <source>
        <dbReference type="SAM" id="Phobius"/>
    </source>
</evidence>
<keyword evidence="1" id="KW-0812">Transmembrane</keyword>
<keyword evidence="3" id="KW-1185">Reference proteome</keyword>
<reference evidence="3" key="1">
    <citation type="submission" date="2009-12" db="EMBL/GenBank/DDBJ databases">
        <title>Complete sequence of Treponema primitia strain ZAS-2.</title>
        <authorList>
            <person name="Tetu S.G."/>
            <person name="Matson E."/>
            <person name="Ren Q."/>
            <person name="Seshadri R."/>
            <person name="Elbourne L."/>
            <person name="Hassan K.A."/>
            <person name="Durkin A."/>
            <person name="Radune D."/>
            <person name="Mohamoud Y."/>
            <person name="Shay R."/>
            <person name="Jin S."/>
            <person name="Zhang X."/>
            <person name="Lucey K."/>
            <person name="Ballor N.R."/>
            <person name="Ottesen E."/>
            <person name="Rosenthal R."/>
            <person name="Allen A."/>
            <person name="Leadbetter J.R."/>
            <person name="Paulsen I.T."/>
        </authorList>
    </citation>
    <scope>NUCLEOTIDE SEQUENCE [LARGE SCALE GENOMIC DNA]</scope>
    <source>
        <strain evidence="3">ATCC BAA-887 / DSM 12427 / ZAS-2</strain>
    </source>
</reference>
<organism evidence="2 3">
    <name type="scientific">Treponema primitia (strain ATCC BAA-887 / DSM 12427 / ZAS-2)</name>
    <dbReference type="NCBI Taxonomy" id="545694"/>
    <lineage>
        <taxon>Bacteria</taxon>
        <taxon>Pseudomonadati</taxon>
        <taxon>Spirochaetota</taxon>
        <taxon>Spirochaetia</taxon>
        <taxon>Spirochaetales</taxon>
        <taxon>Treponemataceae</taxon>
        <taxon>Treponema</taxon>
    </lineage>
</organism>
<accession>F5YJB5</accession>
<dbReference type="HOGENOM" id="CLU_472455_0_0_12"/>
<keyword evidence="1" id="KW-1133">Transmembrane helix</keyword>
<dbReference type="KEGG" id="tpi:TREPR_0778"/>
<protein>
    <recommendedName>
        <fullName evidence="4">Tetratricopeptide repeat domain protein</fullName>
    </recommendedName>
</protein>
<proteinExistence type="predicted"/>
<name>F5YJB5_TREPZ</name>
<dbReference type="OrthoDB" id="353976at2"/>
<keyword evidence="1" id="KW-0472">Membrane</keyword>
<dbReference type="Gene3D" id="1.25.40.10">
    <property type="entry name" value="Tetratricopeptide repeat domain"/>
    <property type="match status" value="1"/>
</dbReference>
<dbReference type="RefSeq" id="WP_015709263.1">
    <property type="nucleotide sequence ID" value="NC_015578.1"/>
</dbReference>
<dbReference type="SUPFAM" id="SSF48452">
    <property type="entry name" value="TPR-like"/>
    <property type="match status" value="1"/>
</dbReference>
<dbReference type="eggNOG" id="ENOG5032IA6">
    <property type="taxonomic scope" value="Bacteria"/>
</dbReference>
<dbReference type="Proteomes" id="UP000009223">
    <property type="component" value="Chromosome"/>
</dbReference>
<dbReference type="AlphaFoldDB" id="F5YJB5"/>
<dbReference type="STRING" id="545694.TREPR_0778"/>
<dbReference type="InterPro" id="IPR011990">
    <property type="entry name" value="TPR-like_helical_dom_sf"/>
</dbReference>
<dbReference type="EMBL" id="CP001843">
    <property type="protein sequence ID" value="AEF83949.1"/>
    <property type="molecule type" value="Genomic_DNA"/>
</dbReference>
<sequence>MKRAIVIPPPGKHLPDSQRFRLQLLCFLGLALALVVLGTILFLTFYVHRPDAAGGSFSGELKKIDAQLSVFYVGETANPDPARFNALLDRLEKKAIGVESRLSILKRRRILVRLSAGENRDHFRAAYREAAARAAEAFPFSEPLAAIAAESLISDLPDGLSENRRNKLEQYAGLLSESRFITLALDIQVLLGALSDPETALSRGAELLAAGAASTTDTERESFLINGTLYRLLRGDKEGALSQVVSLLQSPDAGDQSLRFGAEFFYDMDNPMRAAELFSRFSDTSSMGRLADSLWLAGFKDGAAEIWAALVSPPVLVTGEAAGSQAPGVETSLKIRSLYNLARVSKDEQKQAAYFHGLFSEAPGHIYGVIGYSRLFDAYRAENLLTELDAQKEPLLDLELLRRRLDSWEIRRVTAETWLLLGRHPDEEGLYQWGAWYFDRQRQYSETALLLRQARLNGMDGPWLALHDTLRLIREGRLDEAAELLQEQQQGGGIWQIPANLGIIMESRRSVAPALDYYETAASMVKDPRDAARVQLKIAHCLHVMGRDQESRRVLEYVQDLDPDNLSARLELRRLSL</sequence>